<feature type="region of interest" description="Disordered" evidence="2">
    <location>
        <begin position="130"/>
        <end position="151"/>
    </location>
</feature>
<gene>
    <name evidence="3" type="ORF">RCO7_07488</name>
</gene>
<evidence type="ECO:0000256" key="2">
    <source>
        <dbReference type="SAM" id="MobiDB-lite"/>
    </source>
</evidence>
<protein>
    <submittedName>
        <fullName evidence="3">Uncharacterized protein</fullName>
    </submittedName>
</protein>
<evidence type="ECO:0000256" key="1">
    <source>
        <dbReference type="SAM" id="Coils"/>
    </source>
</evidence>
<evidence type="ECO:0000313" key="3">
    <source>
        <dbReference type="EMBL" id="CZT10480.1"/>
    </source>
</evidence>
<feature type="compositionally biased region" description="Basic residues" evidence="2">
    <location>
        <begin position="1075"/>
        <end position="1084"/>
    </location>
</feature>
<feature type="coiled-coil region" evidence="1">
    <location>
        <begin position="879"/>
        <end position="913"/>
    </location>
</feature>
<feature type="region of interest" description="Disordered" evidence="2">
    <location>
        <begin position="229"/>
        <end position="257"/>
    </location>
</feature>
<sequence length="1112" mass="121859">MSNDCPAASFKFTSSRATPKDVRNVSQSDDQLRSPNRATSGRSEGEDRGYDSYRPGQSPSRAMFPAPVRSNSAQRPSPPNDSRRPTLVRLPSNPSPRYLPKLLANTSTKSNAEATRNPEVGIRILGMAAQADKERKQREEDAKKYNAQHAQRNSEIMGNGKEYTPEEASTGLGWKDKAEATENFNPDTVSASASNDGPTVTVQLAKAIRTIIDEVSEVATLKIRKNTTRDKLDKAQSDLDRSKSHHAGFPSIKETLSQAKKAADQNYKKADEQLKLKDASLDELASRVAEQIIPSVIEGSLSTQQKEKEQKAEARMAALEARCQSYHDIFMDQKTFWDEHKKAKEKSDQEHKAIVEELRLLKAEVETEKPKIFKLFARQNEFTQHMNKLATETAADLAANKESATEMLNTVSMKIPADLHQQLGRLKELDALRIKIDAWDTNANSIADLKTSVATLSDSLRSLKEKSEAYSTAAQTTSQEHTRLRNDVTAVGERIEALVTRYSNAELDNQNLTRAETVAHAATKEAADLALITRMALVEQNMQSITSKSTIYETNASNLKTAVDNLHDRVQTDSARLDSLEENISHAETLEAGQKQILINDLIAIKSRLDRFESSPPSALVTSSAARNQQFAASKTENGVLESNLSSNDLYLAISSEVEQLKANLASQQGELEDLVGITGDTIKDIVGSEISQFTPRLDAVEAKSKTMETSLGNIGTSLTHVEDRVKDQDKEIIDAKKSMVGAAAGSAIDIIRSQNLFAPANLDEKFANALNGVNNVLMEHVEGHSLAIGSLQARMDNLSTGDLHAAMVNQLNATYPSLRKSEMTFQVQGLQIVSLNTKLEAVQKMVEEVQARESKHASAPAPSPVPVPAQPKQDDTLVKALSAKLDEIAQTVVKLQENLEQVETSLTAQEEQTTTELTEIKRQTSILSEEFATNIFGLKSNDEEINIKVSSIGEKVKEIDKRVDNMSVKLHRATTPAPTPIGQISKNAFRGESRNPSSSTPQPLVHSRKNSLAGSDTSGNIKGHKKRLHGDSSNFSTKALVDMFLNSPRTTNGVKHSERSASLCSPNPNPNPAKRVKTSGSRRKFGENEDSEDPDDDDAETNAGISADEDE</sequence>
<dbReference type="InParanoid" id="A0A1E1LIY9"/>
<feature type="region of interest" description="Disordered" evidence="2">
    <location>
        <begin position="1"/>
        <end position="118"/>
    </location>
</feature>
<feature type="compositionally biased region" description="Polar residues" evidence="2">
    <location>
        <begin position="1011"/>
        <end position="1021"/>
    </location>
</feature>
<proteinExistence type="predicted"/>
<feature type="coiled-coil region" evidence="1">
    <location>
        <begin position="302"/>
        <end position="364"/>
    </location>
</feature>
<dbReference type="STRING" id="914237.A0A1E1LIY9"/>
<keyword evidence="1" id="KW-0175">Coiled coil</keyword>
<feature type="region of interest" description="Disordered" evidence="2">
    <location>
        <begin position="972"/>
        <end position="1035"/>
    </location>
</feature>
<dbReference type="Proteomes" id="UP000178129">
    <property type="component" value="Unassembled WGS sequence"/>
</dbReference>
<dbReference type="AlphaFoldDB" id="A0A1E1LIY9"/>
<dbReference type="EMBL" id="FJUW01000056">
    <property type="protein sequence ID" value="CZT10480.1"/>
    <property type="molecule type" value="Genomic_DNA"/>
</dbReference>
<keyword evidence="4" id="KW-1185">Reference proteome</keyword>
<feature type="compositionally biased region" description="Basic and acidic residues" evidence="2">
    <location>
        <begin position="131"/>
        <end position="144"/>
    </location>
</feature>
<feature type="compositionally biased region" description="Basic and acidic residues" evidence="2">
    <location>
        <begin position="229"/>
        <end position="242"/>
    </location>
</feature>
<feature type="compositionally biased region" description="Polar residues" evidence="2">
    <location>
        <begin position="1051"/>
        <end position="1067"/>
    </location>
</feature>
<comment type="caution">
    <text evidence="3">The sequence shown here is derived from an EMBL/GenBank/DDBJ whole genome shotgun (WGS) entry which is preliminary data.</text>
</comment>
<name>A0A1E1LIY9_9HELO</name>
<feature type="compositionally biased region" description="Polar residues" evidence="2">
    <location>
        <begin position="24"/>
        <end position="42"/>
    </location>
</feature>
<feature type="region of interest" description="Disordered" evidence="2">
    <location>
        <begin position="1051"/>
        <end position="1112"/>
    </location>
</feature>
<accession>A0A1E1LIY9</accession>
<evidence type="ECO:0000313" key="4">
    <source>
        <dbReference type="Proteomes" id="UP000178129"/>
    </source>
</evidence>
<dbReference type="SUPFAM" id="SSF57997">
    <property type="entry name" value="Tropomyosin"/>
    <property type="match status" value="1"/>
</dbReference>
<feature type="compositionally biased region" description="Acidic residues" evidence="2">
    <location>
        <begin position="1089"/>
        <end position="1101"/>
    </location>
</feature>
<organism evidence="3 4">
    <name type="scientific">Rhynchosporium graminicola</name>
    <dbReference type="NCBI Taxonomy" id="2792576"/>
    <lineage>
        <taxon>Eukaryota</taxon>
        <taxon>Fungi</taxon>
        <taxon>Dikarya</taxon>
        <taxon>Ascomycota</taxon>
        <taxon>Pezizomycotina</taxon>
        <taxon>Leotiomycetes</taxon>
        <taxon>Helotiales</taxon>
        <taxon>Ploettnerulaceae</taxon>
        <taxon>Rhynchosporium</taxon>
    </lineage>
</organism>
<reference evidence="4" key="1">
    <citation type="submission" date="2016-03" db="EMBL/GenBank/DDBJ databases">
        <authorList>
            <person name="Ploux O."/>
        </authorList>
    </citation>
    <scope>NUCLEOTIDE SEQUENCE [LARGE SCALE GENOMIC DNA]</scope>
    <source>
        <strain evidence="4">UK7</strain>
    </source>
</reference>
<feature type="region of interest" description="Disordered" evidence="2">
    <location>
        <begin position="853"/>
        <end position="872"/>
    </location>
</feature>
<feature type="compositionally biased region" description="Polar residues" evidence="2">
    <location>
        <begin position="104"/>
        <end position="114"/>
    </location>
</feature>